<dbReference type="PROSITE" id="PS51319">
    <property type="entry name" value="TFIIS_N"/>
    <property type="match status" value="1"/>
</dbReference>
<feature type="compositionally biased region" description="Basic residues" evidence="3">
    <location>
        <begin position="566"/>
        <end position="580"/>
    </location>
</feature>
<dbReference type="Gene3D" id="1.20.930.10">
    <property type="entry name" value="Conserved domain common to transcription factors TFIIS, elongin A, CRSP70"/>
    <property type="match status" value="1"/>
</dbReference>
<comment type="subcellular location">
    <subcellularLocation>
        <location evidence="2">Nucleus</location>
    </subcellularLocation>
</comment>
<dbReference type="EMBL" id="QKXF01000164">
    <property type="protein sequence ID" value="RQM15233.1"/>
    <property type="molecule type" value="Genomic_DNA"/>
</dbReference>
<dbReference type="PROSITE" id="PS50003">
    <property type="entry name" value="PH_DOMAIN"/>
    <property type="match status" value="1"/>
</dbReference>
<protein>
    <recommendedName>
        <fullName evidence="8">PH domain-containing protein</fullName>
    </recommendedName>
</protein>
<accession>A0A3R7YY09</accession>
<feature type="region of interest" description="Disordered" evidence="3">
    <location>
        <begin position="627"/>
        <end position="669"/>
    </location>
</feature>
<dbReference type="SUPFAM" id="SSF47676">
    <property type="entry name" value="Conserved domain common to transcription factors TFIIS, elongin A, CRSP70"/>
    <property type="match status" value="1"/>
</dbReference>
<evidence type="ECO:0000259" key="5">
    <source>
        <dbReference type="PROSITE" id="PS51319"/>
    </source>
</evidence>
<dbReference type="VEuPathDB" id="FungiDB:DD237_005461"/>
<comment type="caution">
    <text evidence="6">The sequence shown here is derived from an EMBL/GenBank/DDBJ whole genome shotgun (WGS) entry which is preliminary data.</text>
</comment>
<dbReference type="Gene3D" id="2.30.29.30">
    <property type="entry name" value="Pleckstrin-homology domain (PH domain)/Phosphotyrosine-binding domain (PTB)"/>
    <property type="match status" value="1"/>
</dbReference>
<feature type="compositionally biased region" description="Basic and acidic residues" evidence="3">
    <location>
        <begin position="361"/>
        <end position="373"/>
    </location>
</feature>
<feature type="region of interest" description="Disordered" evidence="3">
    <location>
        <begin position="115"/>
        <end position="140"/>
    </location>
</feature>
<dbReference type="AlphaFoldDB" id="A0A3R7YY09"/>
<gene>
    <name evidence="6" type="ORF">DD237_005461</name>
</gene>
<dbReference type="InterPro" id="IPR051037">
    <property type="entry name" value="RNAPII_TF_IWS1"/>
</dbReference>
<comment type="similarity">
    <text evidence="1">Belongs to the IWS1 family.</text>
</comment>
<feature type="region of interest" description="Disordered" evidence="3">
    <location>
        <begin position="565"/>
        <end position="590"/>
    </location>
</feature>
<dbReference type="SUPFAM" id="SSF50729">
    <property type="entry name" value="PH domain-like"/>
    <property type="match status" value="1"/>
</dbReference>
<feature type="domain" description="TFIIS N-terminal" evidence="5">
    <location>
        <begin position="467"/>
        <end position="544"/>
    </location>
</feature>
<dbReference type="GO" id="GO:0016973">
    <property type="term" value="P:poly(A)+ mRNA export from nucleus"/>
    <property type="evidence" value="ECO:0007669"/>
    <property type="project" value="TreeGrafter"/>
</dbReference>
<evidence type="ECO:0000259" key="4">
    <source>
        <dbReference type="PROSITE" id="PS50003"/>
    </source>
</evidence>
<dbReference type="PANTHER" id="PTHR46010">
    <property type="entry name" value="PROTEIN IWS1 HOMOLOG"/>
    <property type="match status" value="1"/>
</dbReference>
<feature type="region of interest" description="Disordered" evidence="3">
    <location>
        <begin position="275"/>
        <end position="348"/>
    </location>
</feature>
<dbReference type="GO" id="GO:0005634">
    <property type="term" value="C:nucleus"/>
    <property type="evidence" value="ECO:0007669"/>
    <property type="project" value="UniProtKB-SubCell"/>
</dbReference>
<dbReference type="Pfam" id="PF00169">
    <property type="entry name" value="PH"/>
    <property type="match status" value="1"/>
</dbReference>
<reference evidence="6 7" key="1">
    <citation type="submission" date="2018-06" db="EMBL/GenBank/DDBJ databases">
        <title>Comparative genomics of downy mildews reveals potential adaptations to biotrophy.</title>
        <authorList>
            <person name="Fletcher K."/>
            <person name="Klosterman S.J."/>
            <person name="Derevnina L."/>
            <person name="Martin F."/>
            <person name="Koike S."/>
            <person name="Reyes Chin-Wo S."/>
            <person name="Mou B."/>
            <person name="Michelmore R."/>
        </authorList>
    </citation>
    <scope>NUCLEOTIDE SEQUENCE [LARGE SCALE GENOMIC DNA]</scope>
    <source>
        <strain evidence="6 7">R13</strain>
    </source>
</reference>
<name>A0A3R7YY09_9STRA</name>
<evidence type="ECO:0000256" key="2">
    <source>
        <dbReference type="PROSITE-ProRule" id="PRU00649"/>
    </source>
</evidence>
<dbReference type="SMART" id="SM00233">
    <property type="entry name" value="PH"/>
    <property type="match status" value="1"/>
</dbReference>
<evidence type="ECO:0000256" key="3">
    <source>
        <dbReference type="SAM" id="MobiDB-lite"/>
    </source>
</evidence>
<organism evidence="6 7">
    <name type="scientific">Peronospora effusa</name>
    <dbReference type="NCBI Taxonomy" id="542832"/>
    <lineage>
        <taxon>Eukaryota</taxon>
        <taxon>Sar</taxon>
        <taxon>Stramenopiles</taxon>
        <taxon>Oomycota</taxon>
        <taxon>Peronosporomycetes</taxon>
        <taxon>Peronosporales</taxon>
        <taxon>Peronosporaceae</taxon>
        <taxon>Peronospora</taxon>
    </lineage>
</organism>
<evidence type="ECO:0000256" key="1">
    <source>
        <dbReference type="ARBA" id="ARBA00037992"/>
    </source>
</evidence>
<feature type="domain" description="PH" evidence="4">
    <location>
        <begin position="3"/>
        <end position="97"/>
    </location>
</feature>
<feature type="region of interest" description="Disordered" evidence="3">
    <location>
        <begin position="361"/>
        <end position="382"/>
    </location>
</feature>
<sequence>MDLPELKGYLRKKSRHNRWQRRYFEATTHYLTYYKSRESEKLLACIDLWRTQTIDFIPLDGDKLEFSIAIGDQSYLLKADSQEDATRWVEGLQARQHRPEGTPSEVFSLRSEHIDAESDASSSEYGGRRARGASSDNGSISGSCRSSISYAEVQNPVVPNANVIARQSLSHADAPNPVIPNANTIARASFSHADASNFVTSSATASTAATGLKYPMVNTNQQVTRSLVATTAGKTENDEYPVSAQCYERKKRSINEMFGDEDSDDSGDEQIARTTTVPTADASGLFGSDSESDDEEKKSVKRPVLPPVKRVKNSFNNDDGQKQLDQRDEYDSGDDAVATKDDDDFIDRDDDLADVLGEYAEDRQHFDDERPIDEPSTMQEQKDDFFDRTLNSLKTGRSRAKINLSPQEMEQITQEVLYRMDKAYVDDLASIAQRRPALEKIKFMENALHVLRKIQFQPMLLDFDLLTIVKKWIQPLEDSTLPNVGVRTKMLEMVSKMPVFKEHLKRSGLGKVVMMLMKHPRETIENKELCRSLVERWSRAVFNKTLDFSKLAELEAEKADSEVYRRRERARRQKKLKNKAHGSDRSGNVFSVRNADHDVKIEASERAELPQQLHIDFLLRPQSKVDMNAVQSKKADPDSRKARLTKRMQEIARPGRKTKRATGVSIEGR</sequence>
<evidence type="ECO:0000313" key="6">
    <source>
        <dbReference type="EMBL" id="RQM15233.1"/>
    </source>
</evidence>
<evidence type="ECO:0000313" key="7">
    <source>
        <dbReference type="Proteomes" id="UP000286097"/>
    </source>
</evidence>
<dbReference type="InterPro" id="IPR035441">
    <property type="entry name" value="TFIIS/LEDGF_dom_sf"/>
</dbReference>
<dbReference type="Proteomes" id="UP000286097">
    <property type="component" value="Unassembled WGS sequence"/>
</dbReference>
<proteinExistence type="inferred from homology"/>
<feature type="compositionally biased region" description="Basic and acidic residues" evidence="3">
    <location>
        <begin position="319"/>
        <end position="330"/>
    </location>
</feature>
<dbReference type="Pfam" id="PF08711">
    <property type="entry name" value="Med26"/>
    <property type="match status" value="1"/>
</dbReference>
<evidence type="ECO:0008006" key="8">
    <source>
        <dbReference type="Google" id="ProtNLM"/>
    </source>
</evidence>
<dbReference type="PANTHER" id="PTHR46010:SF1">
    <property type="entry name" value="PROTEIN IWS1 HOMOLOG"/>
    <property type="match status" value="1"/>
</dbReference>
<dbReference type="InterPro" id="IPR001849">
    <property type="entry name" value="PH_domain"/>
</dbReference>
<keyword evidence="2" id="KW-0539">Nucleus</keyword>
<dbReference type="InterPro" id="IPR017923">
    <property type="entry name" value="TFIIS_N"/>
</dbReference>
<dbReference type="InterPro" id="IPR011993">
    <property type="entry name" value="PH-like_dom_sf"/>
</dbReference>